<evidence type="ECO:0000313" key="2">
    <source>
        <dbReference type="EMBL" id="KAF6236518.1"/>
    </source>
</evidence>
<dbReference type="AlphaFoldDB" id="A0A8H6FX95"/>
<keyword evidence="3" id="KW-1185">Reference proteome</keyword>
<comment type="caution">
    <text evidence="2">The sequence shown here is derived from an EMBL/GenBank/DDBJ whole genome shotgun (WGS) entry which is preliminary data.</text>
</comment>
<protein>
    <submittedName>
        <fullName evidence="2">Uncharacterized protein</fullName>
    </submittedName>
</protein>
<feature type="region of interest" description="Disordered" evidence="1">
    <location>
        <begin position="57"/>
        <end position="90"/>
    </location>
</feature>
<evidence type="ECO:0000256" key="1">
    <source>
        <dbReference type="SAM" id="MobiDB-lite"/>
    </source>
</evidence>
<gene>
    <name evidence="2" type="ORF">HO173_005299</name>
</gene>
<name>A0A8H6FX95_9LECA</name>
<organism evidence="2 3">
    <name type="scientific">Letharia columbiana</name>
    <dbReference type="NCBI Taxonomy" id="112416"/>
    <lineage>
        <taxon>Eukaryota</taxon>
        <taxon>Fungi</taxon>
        <taxon>Dikarya</taxon>
        <taxon>Ascomycota</taxon>
        <taxon>Pezizomycotina</taxon>
        <taxon>Lecanoromycetes</taxon>
        <taxon>OSLEUM clade</taxon>
        <taxon>Lecanoromycetidae</taxon>
        <taxon>Lecanorales</taxon>
        <taxon>Lecanorineae</taxon>
        <taxon>Parmeliaceae</taxon>
        <taxon>Letharia</taxon>
    </lineage>
</organism>
<dbReference type="RefSeq" id="XP_037165857.1">
    <property type="nucleotide sequence ID" value="XM_037307217.1"/>
</dbReference>
<proteinExistence type="predicted"/>
<dbReference type="Proteomes" id="UP000578531">
    <property type="component" value="Unassembled WGS sequence"/>
</dbReference>
<feature type="compositionally biased region" description="Polar residues" evidence="1">
    <location>
        <begin position="57"/>
        <end position="83"/>
    </location>
</feature>
<dbReference type="EMBL" id="JACCJC010000018">
    <property type="protein sequence ID" value="KAF6236518.1"/>
    <property type="molecule type" value="Genomic_DNA"/>
</dbReference>
<accession>A0A8H6FX95</accession>
<reference evidence="2 3" key="1">
    <citation type="journal article" date="2020" name="Genomics">
        <title>Complete, high-quality genomes from long-read metagenomic sequencing of two wolf lichen thalli reveals enigmatic genome architecture.</title>
        <authorList>
            <person name="McKenzie S.K."/>
            <person name="Walston R.F."/>
            <person name="Allen J.L."/>
        </authorList>
    </citation>
    <scope>NUCLEOTIDE SEQUENCE [LARGE SCALE GENOMIC DNA]</scope>
    <source>
        <strain evidence="2">WasteWater2</strain>
    </source>
</reference>
<sequence length="162" mass="18259">MPIYPGSRLRLRLYTLELAQRPYPRRHIRTMPNRPRSHLPRRHCLLDLGKTSDSYFQCENPSGLSPASSPSIYSPGTGSTSMSPDAERKNNWGKRFAGNMLIGHGVRASTTTITSSEKLPINVSPMGRQEPSNPPKRLNTGHLLRWSLPLLERSLFKVLVRS</sequence>
<dbReference type="GeneID" id="59286963"/>
<evidence type="ECO:0000313" key="3">
    <source>
        <dbReference type="Proteomes" id="UP000578531"/>
    </source>
</evidence>